<dbReference type="Proteomes" id="UP000708208">
    <property type="component" value="Unassembled WGS sequence"/>
</dbReference>
<organism evidence="1 2">
    <name type="scientific">Allacma fusca</name>
    <dbReference type="NCBI Taxonomy" id="39272"/>
    <lineage>
        <taxon>Eukaryota</taxon>
        <taxon>Metazoa</taxon>
        <taxon>Ecdysozoa</taxon>
        <taxon>Arthropoda</taxon>
        <taxon>Hexapoda</taxon>
        <taxon>Collembola</taxon>
        <taxon>Symphypleona</taxon>
        <taxon>Sminthuridae</taxon>
        <taxon>Allacma</taxon>
    </lineage>
</organism>
<comment type="caution">
    <text evidence="1">The sequence shown here is derived from an EMBL/GenBank/DDBJ whole genome shotgun (WGS) entry which is preliminary data.</text>
</comment>
<protein>
    <submittedName>
        <fullName evidence="1">Uncharacterized protein</fullName>
    </submittedName>
</protein>
<dbReference type="EMBL" id="CAJVCH010038188">
    <property type="protein sequence ID" value="CAG7716385.1"/>
    <property type="molecule type" value="Genomic_DNA"/>
</dbReference>
<gene>
    <name evidence="1" type="ORF">AFUS01_LOCUS5898</name>
</gene>
<accession>A0A8J2NVY5</accession>
<keyword evidence="2" id="KW-1185">Reference proteome</keyword>
<proteinExistence type="predicted"/>
<evidence type="ECO:0000313" key="1">
    <source>
        <dbReference type="EMBL" id="CAG7716385.1"/>
    </source>
</evidence>
<sequence length="91" mass="10469">MPLEKEERNSTVLWKERNVWGCSTTNVHLGSPSSNIVQSSHDKVKLSPAKLRSKLEGRGKLLKSFEVTFYVKSFGFLHAKARLEILNEQYY</sequence>
<reference evidence="1" key="1">
    <citation type="submission" date="2021-06" db="EMBL/GenBank/DDBJ databases">
        <authorList>
            <person name="Hodson N. C."/>
            <person name="Mongue J. A."/>
            <person name="Jaron S. K."/>
        </authorList>
    </citation>
    <scope>NUCLEOTIDE SEQUENCE</scope>
</reference>
<name>A0A8J2NVY5_9HEXA</name>
<dbReference type="AlphaFoldDB" id="A0A8J2NVY5"/>
<evidence type="ECO:0000313" key="2">
    <source>
        <dbReference type="Proteomes" id="UP000708208"/>
    </source>
</evidence>